<dbReference type="EMBL" id="ANHY01000002">
    <property type="protein sequence ID" value="EKV32828.1"/>
    <property type="molecule type" value="Genomic_DNA"/>
</dbReference>
<feature type="domain" description="Sigma-54 factor interaction" evidence="7">
    <location>
        <begin position="116"/>
        <end position="345"/>
    </location>
</feature>
<dbReference type="InterPro" id="IPR003593">
    <property type="entry name" value="AAA+_ATPase"/>
</dbReference>
<organism evidence="8 9">
    <name type="scientific">Caenispirillum salinarum AK4</name>
    <dbReference type="NCBI Taxonomy" id="1238182"/>
    <lineage>
        <taxon>Bacteria</taxon>
        <taxon>Pseudomonadati</taxon>
        <taxon>Pseudomonadota</taxon>
        <taxon>Alphaproteobacteria</taxon>
        <taxon>Rhodospirillales</taxon>
        <taxon>Novispirillaceae</taxon>
        <taxon>Caenispirillum</taxon>
    </lineage>
</organism>
<dbReference type="SMART" id="SM00382">
    <property type="entry name" value="AAA"/>
    <property type="match status" value="1"/>
</dbReference>
<evidence type="ECO:0000256" key="1">
    <source>
        <dbReference type="ARBA" id="ARBA00022741"/>
    </source>
</evidence>
<dbReference type="Pfam" id="PF25601">
    <property type="entry name" value="AAA_lid_14"/>
    <property type="match status" value="1"/>
</dbReference>
<dbReference type="GO" id="GO:0043565">
    <property type="term" value="F:sequence-specific DNA binding"/>
    <property type="evidence" value="ECO:0007669"/>
    <property type="project" value="InterPro"/>
</dbReference>
<dbReference type="CDD" id="cd00009">
    <property type="entry name" value="AAA"/>
    <property type="match status" value="1"/>
</dbReference>
<name>K9HRB5_9PROT</name>
<dbReference type="PROSITE" id="PS00676">
    <property type="entry name" value="SIGMA54_INTERACT_2"/>
    <property type="match status" value="1"/>
</dbReference>
<keyword evidence="6" id="KW-0804">Transcription</keyword>
<dbReference type="eggNOG" id="COG2204">
    <property type="taxonomic scope" value="Bacteria"/>
</dbReference>
<dbReference type="PROSITE" id="PS50045">
    <property type="entry name" value="SIGMA54_INTERACT_4"/>
    <property type="match status" value="1"/>
</dbReference>
<keyword evidence="9" id="KW-1185">Reference proteome</keyword>
<keyword evidence="5" id="KW-0010">Activator</keyword>
<dbReference type="PANTHER" id="PTHR32071:SF120">
    <property type="entry name" value="TRANSCRIPTIONAL REGULATOR-RELATED"/>
    <property type="match status" value="1"/>
</dbReference>
<dbReference type="PRINTS" id="PR01590">
    <property type="entry name" value="HTHFIS"/>
</dbReference>
<dbReference type="Gene3D" id="1.10.8.60">
    <property type="match status" value="1"/>
</dbReference>
<evidence type="ECO:0000256" key="4">
    <source>
        <dbReference type="ARBA" id="ARBA00023015"/>
    </source>
</evidence>
<evidence type="ECO:0000256" key="6">
    <source>
        <dbReference type="ARBA" id="ARBA00023163"/>
    </source>
</evidence>
<dbReference type="InterPro" id="IPR025943">
    <property type="entry name" value="Sigma_54_int_dom_ATP-bd_2"/>
</dbReference>
<evidence type="ECO:0000256" key="2">
    <source>
        <dbReference type="ARBA" id="ARBA00022840"/>
    </source>
</evidence>
<dbReference type="PANTHER" id="PTHR32071">
    <property type="entry name" value="TRANSCRIPTIONAL REGULATORY PROTEIN"/>
    <property type="match status" value="1"/>
</dbReference>
<dbReference type="PATRIC" id="fig|1238182.3.peg.204"/>
<dbReference type="Gene3D" id="3.40.50.300">
    <property type="entry name" value="P-loop containing nucleotide triphosphate hydrolases"/>
    <property type="match status" value="1"/>
</dbReference>
<evidence type="ECO:0000256" key="5">
    <source>
        <dbReference type="ARBA" id="ARBA00023159"/>
    </source>
</evidence>
<proteinExistence type="predicted"/>
<keyword evidence="3" id="KW-0902">Two-component regulatory system</keyword>
<dbReference type="GO" id="GO:0006355">
    <property type="term" value="P:regulation of DNA-templated transcription"/>
    <property type="evidence" value="ECO:0007669"/>
    <property type="project" value="InterPro"/>
</dbReference>
<dbReference type="Pfam" id="PF02954">
    <property type="entry name" value="HTH_8"/>
    <property type="match status" value="1"/>
</dbReference>
<dbReference type="Gene3D" id="1.10.10.60">
    <property type="entry name" value="Homeodomain-like"/>
    <property type="match status" value="1"/>
</dbReference>
<dbReference type="InterPro" id="IPR009057">
    <property type="entry name" value="Homeodomain-like_sf"/>
</dbReference>
<gene>
    <name evidence="8" type="ORF">C882_1666</name>
</gene>
<evidence type="ECO:0000313" key="8">
    <source>
        <dbReference type="EMBL" id="EKV32828.1"/>
    </source>
</evidence>
<protein>
    <recommendedName>
        <fullName evidence="7">Sigma-54 factor interaction domain-containing protein</fullName>
    </recommendedName>
</protein>
<evidence type="ECO:0000259" key="7">
    <source>
        <dbReference type="PROSITE" id="PS50045"/>
    </source>
</evidence>
<dbReference type="FunFam" id="3.40.50.300:FF:000006">
    <property type="entry name" value="DNA-binding transcriptional regulator NtrC"/>
    <property type="match status" value="1"/>
</dbReference>
<dbReference type="SUPFAM" id="SSF52540">
    <property type="entry name" value="P-loop containing nucleoside triphosphate hydrolases"/>
    <property type="match status" value="1"/>
</dbReference>
<accession>K9HRB5</accession>
<dbReference type="STRING" id="1238182.C882_1666"/>
<keyword evidence="4" id="KW-0805">Transcription regulation</keyword>
<keyword evidence="1" id="KW-0547">Nucleotide-binding</keyword>
<dbReference type="InterPro" id="IPR002197">
    <property type="entry name" value="HTH_Fis"/>
</dbReference>
<dbReference type="InterPro" id="IPR002078">
    <property type="entry name" value="Sigma_54_int"/>
</dbReference>
<dbReference type="GO" id="GO:0005524">
    <property type="term" value="F:ATP binding"/>
    <property type="evidence" value="ECO:0007669"/>
    <property type="project" value="UniProtKB-KW"/>
</dbReference>
<dbReference type="SUPFAM" id="SSF46689">
    <property type="entry name" value="Homeodomain-like"/>
    <property type="match status" value="1"/>
</dbReference>
<reference evidence="8 9" key="1">
    <citation type="journal article" date="2013" name="Genome Announc.">
        <title>Draft Genome Sequence of an Alphaproteobacterium, Caenispirillum salinarum AK4(T), Isolated from a Solar Saltern.</title>
        <authorList>
            <person name="Khatri I."/>
            <person name="Singh A."/>
            <person name="Korpole S."/>
            <person name="Pinnaka A.K."/>
            <person name="Subramanian S."/>
        </authorList>
    </citation>
    <scope>NUCLEOTIDE SEQUENCE [LARGE SCALE GENOMIC DNA]</scope>
    <source>
        <strain evidence="8 9">AK4</strain>
    </source>
</reference>
<dbReference type="Proteomes" id="UP000009881">
    <property type="component" value="Unassembled WGS sequence"/>
</dbReference>
<dbReference type="InterPro" id="IPR058031">
    <property type="entry name" value="AAA_lid_NorR"/>
</dbReference>
<dbReference type="AlphaFoldDB" id="K9HRB5"/>
<sequence length="430" mass="46373">MSTVDDGHRVFAVVIEGRGRLRRHLASAAAAAAEAFPAARLLLAVEPEELESETVATLVADGVAHLVAPLPLSLADLTADLHRLWLLWHIDAAGAASDMPSGGGSAGATADGEPLMVGDGTAMREAFARIRRFAATDVPVLITGESGTGKELAARAIHERSAVAGGPFVAINCGGIPADLVAAELFGHEKGAFTGAHQRRPGRIEMADGGTLFLDEIGDFPMHLQPHLLRFLQEGTFERVGGLETLRINTRIIAATNVDLEEAVDSKTFRRDLFFRLNVLRLHLPPLRERGDDVTLLARYYIDRLRHAHGKPLARLTPEALVAIRNHPWPGNVRQLISALRRGLTLCRRGRITSADLGLNDDPAAGSEAPPPSLEAARAEAEKAAVLSAMRHAHNRPSAAAETLGISRVTLYSLMKKHDLARRFELKTRR</sequence>
<comment type="caution">
    <text evidence="8">The sequence shown here is derived from an EMBL/GenBank/DDBJ whole genome shotgun (WGS) entry which is preliminary data.</text>
</comment>
<dbReference type="GO" id="GO:0000160">
    <property type="term" value="P:phosphorelay signal transduction system"/>
    <property type="evidence" value="ECO:0007669"/>
    <property type="project" value="UniProtKB-KW"/>
</dbReference>
<keyword evidence="2" id="KW-0067">ATP-binding</keyword>
<dbReference type="Pfam" id="PF00158">
    <property type="entry name" value="Sigma54_activat"/>
    <property type="match status" value="1"/>
</dbReference>
<evidence type="ECO:0000256" key="3">
    <source>
        <dbReference type="ARBA" id="ARBA00023012"/>
    </source>
</evidence>
<dbReference type="InterPro" id="IPR027417">
    <property type="entry name" value="P-loop_NTPase"/>
</dbReference>
<evidence type="ECO:0000313" key="9">
    <source>
        <dbReference type="Proteomes" id="UP000009881"/>
    </source>
</evidence>